<keyword evidence="1 6" id="KW-0645">Protease</keyword>
<dbReference type="Proteomes" id="UP001165297">
    <property type="component" value="Unassembled WGS sequence"/>
</dbReference>
<keyword evidence="2" id="KW-0378">Hydrolase</keyword>
<dbReference type="InterPro" id="IPR029045">
    <property type="entry name" value="ClpP/crotonase-like_dom_sf"/>
</dbReference>
<dbReference type="EMBL" id="JAJADQ010000012">
    <property type="protein sequence ID" value="MCB2379807.1"/>
    <property type="molecule type" value="Genomic_DNA"/>
</dbReference>
<feature type="region of interest" description="Disordered" evidence="5">
    <location>
        <begin position="306"/>
        <end position="369"/>
    </location>
</feature>
<dbReference type="InterPro" id="IPR023562">
    <property type="entry name" value="ClpP/TepA"/>
</dbReference>
<name>A0ABS8AII4_9BACT</name>
<evidence type="ECO:0000256" key="3">
    <source>
        <dbReference type="ARBA" id="ARBA00022825"/>
    </source>
</evidence>
<dbReference type="SUPFAM" id="SSF52096">
    <property type="entry name" value="ClpP/crotonase"/>
    <property type="match status" value="1"/>
</dbReference>
<keyword evidence="3" id="KW-0720">Serine protease</keyword>
<keyword evidence="4" id="KW-0175">Coiled coil</keyword>
<keyword evidence="7" id="KW-1185">Reference proteome</keyword>
<proteinExistence type="predicted"/>
<feature type="compositionally biased region" description="Basic and acidic residues" evidence="5">
    <location>
        <begin position="333"/>
        <end position="356"/>
    </location>
</feature>
<evidence type="ECO:0000256" key="4">
    <source>
        <dbReference type="SAM" id="Coils"/>
    </source>
</evidence>
<reference evidence="6" key="1">
    <citation type="submission" date="2021-10" db="EMBL/GenBank/DDBJ databases">
        <authorList>
            <person name="Dean J.D."/>
            <person name="Kim M.K."/>
            <person name="Newey C.N."/>
            <person name="Stoker T.S."/>
            <person name="Thompson D.W."/>
            <person name="Grose J.H."/>
        </authorList>
    </citation>
    <scope>NUCLEOTIDE SEQUENCE</scope>
    <source>
        <strain evidence="6">BT635</strain>
    </source>
</reference>
<organism evidence="6 7">
    <name type="scientific">Hymenobacter nitidus</name>
    <dbReference type="NCBI Taxonomy" id="2880929"/>
    <lineage>
        <taxon>Bacteria</taxon>
        <taxon>Pseudomonadati</taxon>
        <taxon>Bacteroidota</taxon>
        <taxon>Cytophagia</taxon>
        <taxon>Cytophagales</taxon>
        <taxon>Hymenobacteraceae</taxon>
        <taxon>Hymenobacter</taxon>
    </lineage>
</organism>
<dbReference type="Gene3D" id="3.90.226.10">
    <property type="entry name" value="2-enoyl-CoA Hydratase, Chain A, domain 1"/>
    <property type="match status" value="1"/>
</dbReference>
<accession>A0ABS8AII4</accession>
<sequence length="369" mass="40483">MERDYKLFEPIEMWHVAHLSTFLSQLESSGARTATIRINSPGGSWMAGQLMRVQLLSSKLKVTTVNEGLVGSAATLLYAAGNVRQCQPHAKFMMHQVSSEPGYVQVKELKKAVAAQEALNRSTAEMYVVASNKTVEEWEQLMEAETWLSAEQAHTMEFCTEVLPAKPGLVAADASMAAADVHKYYMSLIPPTNEMKLDEVKNALAQAGVTLAADAIDADVLAAIAKLKNQAPTPEAPAPKSEDDNNELAKLRKKIQDLEESRQSDQQKQIENVVNSAISTGKITATQKDTYTSLLKADFTNTTKALDSMPGRTSTAQRANSQAASGAANTARNDWDFDKWSKEDERGLREMKRNDPDQYQNLLTSSGII</sequence>
<evidence type="ECO:0000256" key="5">
    <source>
        <dbReference type="SAM" id="MobiDB-lite"/>
    </source>
</evidence>
<feature type="compositionally biased region" description="Polar residues" evidence="5">
    <location>
        <begin position="357"/>
        <end position="369"/>
    </location>
</feature>
<dbReference type="RefSeq" id="WP_226189226.1">
    <property type="nucleotide sequence ID" value="NZ_JAJADQ010000012.1"/>
</dbReference>
<evidence type="ECO:0000256" key="2">
    <source>
        <dbReference type="ARBA" id="ARBA00022801"/>
    </source>
</evidence>
<protein>
    <submittedName>
        <fullName evidence="6">ATP-dependent Clp protease proteolytic subunit</fullName>
    </submittedName>
</protein>
<dbReference type="GO" id="GO:0006508">
    <property type="term" value="P:proteolysis"/>
    <property type="evidence" value="ECO:0007669"/>
    <property type="project" value="UniProtKB-KW"/>
</dbReference>
<dbReference type="PANTHER" id="PTHR10381">
    <property type="entry name" value="ATP-DEPENDENT CLP PROTEASE PROTEOLYTIC SUBUNIT"/>
    <property type="match status" value="1"/>
</dbReference>
<evidence type="ECO:0000256" key="1">
    <source>
        <dbReference type="ARBA" id="ARBA00022670"/>
    </source>
</evidence>
<dbReference type="GO" id="GO:0008233">
    <property type="term" value="F:peptidase activity"/>
    <property type="evidence" value="ECO:0007669"/>
    <property type="project" value="UniProtKB-KW"/>
</dbReference>
<evidence type="ECO:0000313" key="7">
    <source>
        <dbReference type="Proteomes" id="UP001165297"/>
    </source>
</evidence>
<dbReference type="Pfam" id="PF00574">
    <property type="entry name" value="CLP_protease"/>
    <property type="match status" value="1"/>
</dbReference>
<gene>
    <name evidence="6" type="ORF">LGH70_19580</name>
</gene>
<feature type="coiled-coil region" evidence="4">
    <location>
        <begin position="241"/>
        <end position="268"/>
    </location>
</feature>
<evidence type="ECO:0000313" key="6">
    <source>
        <dbReference type="EMBL" id="MCB2379807.1"/>
    </source>
</evidence>
<comment type="caution">
    <text evidence="6">The sequence shown here is derived from an EMBL/GenBank/DDBJ whole genome shotgun (WGS) entry which is preliminary data.</text>
</comment>
<feature type="compositionally biased region" description="Polar residues" evidence="5">
    <location>
        <begin position="306"/>
        <end position="332"/>
    </location>
</feature>
<dbReference type="PANTHER" id="PTHR10381:SF70">
    <property type="entry name" value="ATP-DEPENDENT CLP PROTEASE PROTEOLYTIC SUBUNIT"/>
    <property type="match status" value="1"/>
</dbReference>